<dbReference type="Proteomes" id="UP000620075">
    <property type="component" value="Unassembled WGS sequence"/>
</dbReference>
<dbReference type="InterPro" id="IPR037523">
    <property type="entry name" value="VOC_core"/>
</dbReference>
<organism evidence="2 3">
    <name type="scientific">Candidatus Dormiibacter inghamiae</name>
    <dbReference type="NCBI Taxonomy" id="3127013"/>
    <lineage>
        <taxon>Bacteria</taxon>
        <taxon>Bacillati</taxon>
        <taxon>Candidatus Dormiibacterota</taxon>
        <taxon>Candidatus Dormibacteria</taxon>
        <taxon>Candidatus Dormibacterales</taxon>
        <taxon>Candidatus Dormibacteraceae</taxon>
        <taxon>Candidatus Dormiibacter</taxon>
    </lineage>
</organism>
<dbReference type="InterPro" id="IPR029068">
    <property type="entry name" value="Glyas_Bleomycin-R_OHBP_Dase"/>
</dbReference>
<feature type="domain" description="VOC" evidence="1">
    <location>
        <begin position="11"/>
        <end position="124"/>
    </location>
</feature>
<gene>
    <name evidence="2" type="ORF">JF888_06785</name>
</gene>
<evidence type="ECO:0000313" key="3">
    <source>
        <dbReference type="Proteomes" id="UP000620075"/>
    </source>
</evidence>
<protein>
    <submittedName>
        <fullName evidence="2">VOC family protein</fullName>
    </submittedName>
</protein>
<dbReference type="InterPro" id="IPR052164">
    <property type="entry name" value="Anthracycline_SecMetBiosynth"/>
</dbReference>
<proteinExistence type="predicted"/>
<sequence length="256" mass="27586">MPELSAERANTFIWADLACPDLPAAQRFYGELFGWSAETSPDPAAGGYGFFQKQGETVAGYGPAQPGQPTAWSVYVGTEDAEATVQKVQAAGGTVVVPPFDVLDQGRTAVCHDPEGAFFGLWQPIRMAGTDVSGKPGTICWHELQTRDWRGAVRFYPQVFGWDHHEGSYGDGVYVEWKRGESNVGGCFPMPAGVPAEVPPYWLIYVAVSDCDASSGRVSELGGQVMVQPTDIPDTGRFALFQDPQGAACAMLQLKQ</sequence>
<accession>A0A934NDG1</accession>
<reference evidence="2 3" key="1">
    <citation type="submission" date="2020-10" db="EMBL/GenBank/DDBJ databases">
        <title>Ca. Dormibacterota MAGs.</title>
        <authorList>
            <person name="Montgomery K."/>
        </authorList>
    </citation>
    <scope>NUCLEOTIDE SEQUENCE [LARGE SCALE GENOMIC DNA]</scope>
    <source>
        <strain evidence="2">SC8811_S16_3</strain>
    </source>
</reference>
<dbReference type="AlphaFoldDB" id="A0A934NDG1"/>
<dbReference type="InterPro" id="IPR004360">
    <property type="entry name" value="Glyas_Fos-R_dOase_dom"/>
</dbReference>
<dbReference type="EMBL" id="JAEKNQ010000025">
    <property type="protein sequence ID" value="MBJ7602884.1"/>
    <property type="molecule type" value="Genomic_DNA"/>
</dbReference>
<dbReference type="PANTHER" id="PTHR33993:SF14">
    <property type="entry name" value="GB|AAF24581.1"/>
    <property type="match status" value="1"/>
</dbReference>
<dbReference type="Pfam" id="PF00903">
    <property type="entry name" value="Glyoxalase"/>
    <property type="match status" value="2"/>
</dbReference>
<dbReference type="PANTHER" id="PTHR33993">
    <property type="entry name" value="GLYOXALASE-RELATED"/>
    <property type="match status" value="1"/>
</dbReference>
<name>A0A934NDG1_9BACT</name>
<dbReference type="PROSITE" id="PS51819">
    <property type="entry name" value="VOC"/>
    <property type="match status" value="2"/>
</dbReference>
<dbReference type="SUPFAM" id="SSF54593">
    <property type="entry name" value="Glyoxalase/Bleomycin resistance protein/Dihydroxybiphenyl dioxygenase"/>
    <property type="match status" value="2"/>
</dbReference>
<evidence type="ECO:0000313" key="2">
    <source>
        <dbReference type="EMBL" id="MBJ7602884.1"/>
    </source>
</evidence>
<dbReference type="CDD" id="cd07247">
    <property type="entry name" value="SgaA_N_like"/>
    <property type="match status" value="2"/>
</dbReference>
<evidence type="ECO:0000259" key="1">
    <source>
        <dbReference type="PROSITE" id="PS51819"/>
    </source>
</evidence>
<feature type="domain" description="VOC" evidence="1">
    <location>
        <begin position="138"/>
        <end position="254"/>
    </location>
</feature>
<comment type="caution">
    <text evidence="2">The sequence shown here is derived from an EMBL/GenBank/DDBJ whole genome shotgun (WGS) entry which is preliminary data.</text>
</comment>
<dbReference type="Gene3D" id="3.10.180.10">
    <property type="entry name" value="2,3-Dihydroxybiphenyl 1,2-Dioxygenase, domain 1"/>
    <property type="match status" value="2"/>
</dbReference>
<dbReference type="RefSeq" id="WP_338177964.1">
    <property type="nucleotide sequence ID" value="NZ_JAEKNQ010000025.1"/>
</dbReference>